<dbReference type="KEGG" id="csee:C10C_0338"/>
<evidence type="ECO:0000256" key="1">
    <source>
        <dbReference type="SAM" id="MobiDB-lite"/>
    </source>
</evidence>
<sequence length="103" mass="10950">MSLPNIENSSIPRTPTPPSQPTQDYLSTTPWKKALLIALAVVTLLSAIAFAAVCITLIFTAPSVAAYFTIVGPLIPIPVILCSVLMFALIKTFGKTKDDSQSS</sequence>
<dbReference type="RefSeq" id="WP_108896474.1">
    <property type="nucleotide sequence ID" value="NZ_LT993738.1"/>
</dbReference>
<keyword evidence="2" id="KW-1133">Transmembrane helix</keyword>
<proteinExistence type="predicted"/>
<evidence type="ECO:0000256" key="2">
    <source>
        <dbReference type="SAM" id="Phobius"/>
    </source>
</evidence>
<feature type="transmembrane region" description="Helical" evidence="2">
    <location>
        <begin position="65"/>
        <end position="90"/>
    </location>
</feature>
<reference evidence="4" key="1">
    <citation type="submission" date="2017-11" db="EMBL/GenBank/DDBJ databases">
        <authorList>
            <person name="Seth-Smith MB H."/>
        </authorList>
    </citation>
    <scope>NUCLEOTIDE SEQUENCE [LARGE SCALE GENOMIC DNA]</scope>
</reference>
<keyword evidence="4" id="KW-1185">Reference proteome</keyword>
<dbReference type="Proteomes" id="UP000244926">
    <property type="component" value="Chromosome I"/>
</dbReference>
<gene>
    <name evidence="3" type="ORF">C10C_0338</name>
</gene>
<feature type="region of interest" description="Disordered" evidence="1">
    <location>
        <begin position="1"/>
        <end position="25"/>
    </location>
</feature>
<keyword evidence="2" id="KW-0472">Membrane</keyword>
<name>A0A2R8FAQ0_9CHLA</name>
<accession>A0A2R8FAQ0</accession>
<organism evidence="3 4">
    <name type="scientific">Chlamydia serpentis</name>
    <dbReference type="NCBI Taxonomy" id="1967782"/>
    <lineage>
        <taxon>Bacteria</taxon>
        <taxon>Pseudomonadati</taxon>
        <taxon>Chlamydiota</taxon>
        <taxon>Chlamydiia</taxon>
        <taxon>Chlamydiales</taxon>
        <taxon>Chlamydiaceae</taxon>
        <taxon>Chlamydia/Chlamydophila group</taxon>
        <taxon>Chlamydia</taxon>
    </lineage>
</organism>
<evidence type="ECO:0000313" key="4">
    <source>
        <dbReference type="Proteomes" id="UP000244926"/>
    </source>
</evidence>
<keyword evidence="2" id="KW-0812">Transmembrane</keyword>
<dbReference type="AlphaFoldDB" id="A0A2R8FAQ0"/>
<protein>
    <submittedName>
        <fullName evidence="3">Uncharacterized protein</fullName>
    </submittedName>
</protein>
<dbReference type="EMBL" id="LT993738">
    <property type="protein sequence ID" value="SPN73510.1"/>
    <property type="molecule type" value="Genomic_DNA"/>
</dbReference>
<feature type="transmembrane region" description="Helical" evidence="2">
    <location>
        <begin position="35"/>
        <end position="59"/>
    </location>
</feature>
<evidence type="ECO:0000313" key="3">
    <source>
        <dbReference type="EMBL" id="SPN73510.1"/>
    </source>
</evidence>